<name>A0A4R0RIP2_9APHY</name>
<evidence type="ECO:0000313" key="3">
    <source>
        <dbReference type="Proteomes" id="UP000292702"/>
    </source>
</evidence>
<keyword evidence="1" id="KW-0732">Signal</keyword>
<feature type="chain" id="PRO_5020406716" evidence="1">
    <location>
        <begin position="20"/>
        <end position="87"/>
    </location>
</feature>
<reference evidence="2 3" key="1">
    <citation type="submission" date="2018-11" db="EMBL/GenBank/DDBJ databases">
        <title>Genome assembly of Steccherinum ochraceum LE-BIN_3174, the white-rot fungus of the Steccherinaceae family (The Residual Polyporoid clade, Polyporales, Basidiomycota).</title>
        <authorList>
            <person name="Fedorova T.V."/>
            <person name="Glazunova O.A."/>
            <person name="Landesman E.O."/>
            <person name="Moiseenko K.V."/>
            <person name="Psurtseva N.V."/>
            <person name="Savinova O.S."/>
            <person name="Shakhova N.V."/>
            <person name="Tyazhelova T.V."/>
            <person name="Vasina D.V."/>
        </authorList>
    </citation>
    <scope>NUCLEOTIDE SEQUENCE [LARGE SCALE GENOMIC DNA]</scope>
    <source>
        <strain evidence="2 3">LE-BIN_3174</strain>
    </source>
</reference>
<gene>
    <name evidence="2" type="ORF">EIP91_011320</name>
</gene>
<feature type="signal peptide" evidence="1">
    <location>
        <begin position="1"/>
        <end position="19"/>
    </location>
</feature>
<dbReference type="Proteomes" id="UP000292702">
    <property type="component" value="Unassembled WGS sequence"/>
</dbReference>
<organism evidence="2 3">
    <name type="scientific">Steccherinum ochraceum</name>
    <dbReference type="NCBI Taxonomy" id="92696"/>
    <lineage>
        <taxon>Eukaryota</taxon>
        <taxon>Fungi</taxon>
        <taxon>Dikarya</taxon>
        <taxon>Basidiomycota</taxon>
        <taxon>Agaricomycotina</taxon>
        <taxon>Agaricomycetes</taxon>
        <taxon>Polyporales</taxon>
        <taxon>Steccherinaceae</taxon>
        <taxon>Steccherinum</taxon>
    </lineage>
</organism>
<dbReference type="AlphaFoldDB" id="A0A4R0RIP2"/>
<sequence>MSFKLILAAILALAASANATPEALYARQAVCVPCVISGSATLLTFPPITLPAPNTCGAGRTCTGPATAVTIGATGTLSVALNLGSFS</sequence>
<comment type="caution">
    <text evidence="2">The sequence shown here is derived from an EMBL/GenBank/DDBJ whole genome shotgun (WGS) entry which is preliminary data.</text>
</comment>
<dbReference type="EMBL" id="RWJN01000072">
    <property type="protein sequence ID" value="TCD68251.1"/>
    <property type="molecule type" value="Genomic_DNA"/>
</dbReference>
<evidence type="ECO:0000256" key="1">
    <source>
        <dbReference type="SAM" id="SignalP"/>
    </source>
</evidence>
<proteinExistence type="predicted"/>
<accession>A0A4R0RIP2</accession>
<protein>
    <submittedName>
        <fullName evidence="2">Uncharacterized protein</fullName>
    </submittedName>
</protein>
<keyword evidence="3" id="KW-1185">Reference proteome</keyword>
<evidence type="ECO:0000313" key="2">
    <source>
        <dbReference type="EMBL" id="TCD68251.1"/>
    </source>
</evidence>